<feature type="signal peptide" evidence="1">
    <location>
        <begin position="1"/>
        <end position="26"/>
    </location>
</feature>
<geneLocation type="plasmid" evidence="2">
    <name>pDson03</name>
</geneLocation>
<reference evidence="2" key="1">
    <citation type="submission" date="2024-06" db="EMBL/GenBank/DDBJ databases">
        <title>Draft Genome Sequence of Deinococcus sonorensis Type Strain KR-87, a Biofilm Producing Representative of the Genus Deinococcus.</title>
        <authorList>
            <person name="Boren L.S."/>
            <person name="Grosso R.A."/>
            <person name="Hugenberg-Cox A.N."/>
            <person name="Hill J.T.E."/>
            <person name="Albert C.M."/>
            <person name="Tuohy J.M."/>
        </authorList>
    </citation>
    <scope>NUCLEOTIDE SEQUENCE</scope>
    <source>
        <strain evidence="2">KR-87</strain>
        <plasmid evidence="2">pDson03</plasmid>
    </source>
</reference>
<evidence type="ECO:0000256" key="1">
    <source>
        <dbReference type="SAM" id="SignalP"/>
    </source>
</evidence>
<name>A0AAU7U658_9DEIO</name>
<accession>A0AAU7U658</accession>
<dbReference type="SUPFAM" id="SSF63829">
    <property type="entry name" value="Calcium-dependent phosphotriesterase"/>
    <property type="match status" value="1"/>
</dbReference>
<keyword evidence="1" id="KW-0732">Signal</keyword>
<protein>
    <recommendedName>
        <fullName evidence="3">PEGA domain-containing protein</fullName>
    </recommendedName>
</protein>
<proteinExistence type="predicted"/>
<evidence type="ECO:0008006" key="3">
    <source>
        <dbReference type="Google" id="ProtNLM"/>
    </source>
</evidence>
<dbReference type="KEGG" id="dsc:ABOD76_04835"/>
<dbReference type="InterPro" id="IPR015943">
    <property type="entry name" value="WD40/YVTN_repeat-like_dom_sf"/>
</dbReference>
<gene>
    <name evidence="2" type="ORF">ABOD76_04835</name>
</gene>
<dbReference type="RefSeq" id="WP_350241967.1">
    <property type="nucleotide sequence ID" value="NZ_CP158298.1"/>
</dbReference>
<dbReference type="EMBL" id="CP158298">
    <property type="protein sequence ID" value="XBV84017.1"/>
    <property type="molecule type" value="Genomic_DNA"/>
</dbReference>
<keyword evidence="2" id="KW-0614">Plasmid</keyword>
<evidence type="ECO:0000313" key="2">
    <source>
        <dbReference type="EMBL" id="XBV84017.1"/>
    </source>
</evidence>
<dbReference type="AlphaFoldDB" id="A0AAU7U658"/>
<feature type="chain" id="PRO_5043694812" description="PEGA domain-containing protein" evidence="1">
    <location>
        <begin position="27"/>
        <end position="622"/>
    </location>
</feature>
<organism evidence="2">
    <name type="scientific">Deinococcus sonorensis KR-87</name>
    <dbReference type="NCBI Taxonomy" id="694439"/>
    <lineage>
        <taxon>Bacteria</taxon>
        <taxon>Thermotogati</taxon>
        <taxon>Deinococcota</taxon>
        <taxon>Deinococci</taxon>
        <taxon>Deinococcales</taxon>
        <taxon>Deinococcaceae</taxon>
        <taxon>Deinococcus</taxon>
    </lineage>
</organism>
<sequence>MKTLFHSITLLALSGIVLNSCGTAPATTGTTASLYMELDGASQANVVVSSHGSTVFQGEVIGSKTLSALPRGTYTVTAANVVGFVSPAPQTVELNSDQRVTLTYTRSAVPTQFTAHLEASSVALGPGDHVDVPVQVTALNGFKGKVRLSVTGLPKQMTAESVTVDFTGESTATGHLTLTGDRFAQGGLYDVRVVVMDASELVSVPVEQVALPLAVMVLPPVVTVQIPSTRVYIAEPTDIPLSLAGSDYAGPATLTLEGLPDGITADLPSTVTLGATPSTFQLHLTAGPQAPAGVMFPTLIVTAKGQRLYVPFSVNVQPQRFAASEVAGESVFSIAADAAGNAWYSTWDRMQRVSADRPRAAYALNPPMQNLQVTADGQVVGVTGMELVRLNPTTSQVQRWPLVQYDRSPSTDLDPRGQFVVLDASHVLYPDSAALDSYGFSTLDLTTGQATYVGIPGLTSWPRSATRAGNGIDFLGGNVFGRRLYRFDLDTRTATSFADLHTTGVVSMDARPDGQVWLVTSRLDTTSGLTLRELSLFDPGSGQASVLPGVTVQDTTRVLASPDGSAWLTDFTDPMVRHVDPSGATIHAFSPVALPSRIAVSGGGAFWYSYRDGERYYLSSLR</sequence>
<dbReference type="Gene3D" id="2.130.10.10">
    <property type="entry name" value="YVTN repeat-like/Quinoprotein amine dehydrogenase"/>
    <property type="match status" value="1"/>
</dbReference>